<keyword evidence="4" id="KW-1185">Reference proteome</keyword>
<feature type="chain" id="PRO_5038596528" description="DUF1565 domain-containing protein" evidence="2">
    <location>
        <begin position="21"/>
        <end position="269"/>
    </location>
</feature>
<evidence type="ECO:0000256" key="1">
    <source>
        <dbReference type="SAM" id="MobiDB-lite"/>
    </source>
</evidence>
<evidence type="ECO:0000313" key="4">
    <source>
        <dbReference type="Proteomes" id="UP000254000"/>
    </source>
</evidence>
<dbReference type="EMBL" id="PPTS01000003">
    <property type="protein sequence ID" value="RDB65696.1"/>
    <property type="molecule type" value="Genomic_DNA"/>
</dbReference>
<protein>
    <recommendedName>
        <fullName evidence="5">DUF1565 domain-containing protein</fullName>
    </recommendedName>
</protein>
<gene>
    <name evidence="3" type="ORF">C1877_06165</name>
</gene>
<feature type="signal peptide" evidence="2">
    <location>
        <begin position="1"/>
        <end position="20"/>
    </location>
</feature>
<dbReference type="PROSITE" id="PS51257">
    <property type="entry name" value="PROKAR_LIPOPROTEIN"/>
    <property type="match status" value="1"/>
</dbReference>
<evidence type="ECO:0000256" key="2">
    <source>
        <dbReference type="SAM" id="SignalP"/>
    </source>
</evidence>
<dbReference type="AlphaFoldDB" id="A0A369M5G3"/>
<name>A0A369M5G3_9ACTN</name>
<feature type="region of interest" description="Disordered" evidence="1">
    <location>
        <begin position="37"/>
        <end position="112"/>
    </location>
</feature>
<dbReference type="Proteomes" id="UP000254000">
    <property type="component" value="Unassembled WGS sequence"/>
</dbReference>
<comment type="caution">
    <text evidence="3">The sequence shown here is derived from an EMBL/GenBank/DDBJ whole genome shotgun (WGS) entry which is preliminary data.</text>
</comment>
<evidence type="ECO:0000313" key="3">
    <source>
        <dbReference type="EMBL" id="RDB65696.1"/>
    </source>
</evidence>
<evidence type="ECO:0008006" key="5">
    <source>
        <dbReference type="Google" id="ProtNLM"/>
    </source>
</evidence>
<reference evidence="3 4" key="1">
    <citation type="journal article" date="2018" name="Elife">
        <title>Discovery and characterization of a prevalent human gut bacterial enzyme sufficient for the inactivation of a family of plant toxins.</title>
        <authorList>
            <person name="Koppel N."/>
            <person name="Bisanz J.E."/>
            <person name="Pandelia M.E."/>
            <person name="Turnbaugh P.J."/>
            <person name="Balskus E.P."/>
        </authorList>
    </citation>
    <scope>NUCLEOTIDE SEQUENCE [LARGE SCALE GENOMIC DNA]</scope>
    <source>
        <strain evidence="3 4">3C</strain>
    </source>
</reference>
<proteinExistence type="predicted"/>
<dbReference type="InterPro" id="IPR011050">
    <property type="entry name" value="Pectin_lyase_fold/virulence"/>
</dbReference>
<keyword evidence="2" id="KW-0732">Signal</keyword>
<dbReference type="SUPFAM" id="SSF51126">
    <property type="entry name" value="Pectin lyase-like"/>
    <property type="match status" value="1"/>
</dbReference>
<accession>A0A369M5G3</accession>
<feature type="compositionally biased region" description="Low complexity" evidence="1">
    <location>
        <begin position="37"/>
        <end position="51"/>
    </location>
</feature>
<dbReference type="Gene3D" id="3.30.1910.20">
    <property type="entry name" value="asparaginyl-tRNA synthetase, N-terminal domain"/>
    <property type="match status" value="1"/>
</dbReference>
<sequence>MRPALLAAPRLLLAALVVLACCLPAGWAPRAAAGEESAPAAAAADEGASGAEGDEPGTAPGSPDGGVPQEDAGGLDEDALSSGADGAAPEPPSDNAAAPEPAVGSEQHGEEDRVAGAALYVSSAGSDADGDGTREKPLATLAQAVQRADAGSQAQIVVMDDLQAAATAVVGGKDVVVRGEPDASGAAPTVVAGAADVFSVATGSLKLEGIVIDGASVPADHRVATVTGEGGSLTLGLGATVRNWSAVGTAGAVRVRANAGRSPCSTAAR</sequence>
<organism evidence="3 4">
    <name type="scientific">Gordonibacter pamelaeae</name>
    <dbReference type="NCBI Taxonomy" id="471189"/>
    <lineage>
        <taxon>Bacteria</taxon>
        <taxon>Bacillati</taxon>
        <taxon>Actinomycetota</taxon>
        <taxon>Coriobacteriia</taxon>
        <taxon>Eggerthellales</taxon>
        <taxon>Eggerthellaceae</taxon>
        <taxon>Gordonibacter</taxon>
    </lineage>
</organism>